<dbReference type="Gene3D" id="1.10.10.10">
    <property type="entry name" value="Winged helix-like DNA-binding domain superfamily/Winged helix DNA-binding domain"/>
    <property type="match status" value="1"/>
</dbReference>
<feature type="domain" description="Cyclic nucleotide-binding" evidence="4">
    <location>
        <begin position="22"/>
        <end position="141"/>
    </location>
</feature>
<dbReference type="GO" id="GO:0005829">
    <property type="term" value="C:cytosol"/>
    <property type="evidence" value="ECO:0007669"/>
    <property type="project" value="TreeGrafter"/>
</dbReference>
<dbReference type="InterPro" id="IPR012318">
    <property type="entry name" value="HTH_CRP"/>
</dbReference>
<dbReference type="PANTHER" id="PTHR24567">
    <property type="entry name" value="CRP FAMILY TRANSCRIPTIONAL REGULATORY PROTEIN"/>
    <property type="match status" value="1"/>
</dbReference>
<name>A0A178MXY6_9PROT</name>
<dbReference type="InterPro" id="IPR036388">
    <property type="entry name" value="WH-like_DNA-bd_sf"/>
</dbReference>
<dbReference type="GO" id="GO:0003677">
    <property type="term" value="F:DNA binding"/>
    <property type="evidence" value="ECO:0007669"/>
    <property type="project" value="UniProtKB-KW"/>
</dbReference>
<evidence type="ECO:0000313" key="7">
    <source>
        <dbReference type="Proteomes" id="UP000078543"/>
    </source>
</evidence>
<dbReference type="CDD" id="cd00038">
    <property type="entry name" value="CAP_ED"/>
    <property type="match status" value="1"/>
</dbReference>
<dbReference type="SMART" id="SM00419">
    <property type="entry name" value="HTH_CRP"/>
    <property type="match status" value="1"/>
</dbReference>
<reference evidence="6 7" key="1">
    <citation type="submission" date="2016-04" db="EMBL/GenBank/DDBJ databases">
        <title>Draft genome sequence of freshwater magnetotactic bacteria Magnetospirillum marisnigri SP-1 and Magnetospirillum moscoviense BB-1.</title>
        <authorList>
            <person name="Koziaeva V."/>
            <person name="Dziuba M.V."/>
            <person name="Ivanov T.M."/>
            <person name="Kuznetsov B."/>
            <person name="Grouzdev D.S."/>
        </authorList>
    </citation>
    <scope>NUCLEOTIDE SEQUENCE [LARGE SCALE GENOMIC DNA]</scope>
    <source>
        <strain evidence="6 7">BB-1</strain>
    </source>
</reference>
<dbReference type="SMART" id="SM00100">
    <property type="entry name" value="cNMP"/>
    <property type="match status" value="1"/>
</dbReference>
<dbReference type="InterPro" id="IPR036390">
    <property type="entry name" value="WH_DNA-bd_sf"/>
</dbReference>
<dbReference type="Gene3D" id="2.60.120.10">
    <property type="entry name" value="Jelly Rolls"/>
    <property type="match status" value="1"/>
</dbReference>
<dbReference type="Proteomes" id="UP000078543">
    <property type="component" value="Unassembled WGS sequence"/>
</dbReference>
<gene>
    <name evidence="6" type="ORF">A6A05_07410</name>
</gene>
<evidence type="ECO:0000256" key="2">
    <source>
        <dbReference type="ARBA" id="ARBA00023125"/>
    </source>
</evidence>
<dbReference type="Pfam" id="PF00027">
    <property type="entry name" value="cNMP_binding"/>
    <property type="match status" value="1"/>
</dbReference>
<evidence type="ECO:0000259" key="4">
    <source>
        <dbReference type="PROSITE" id="PS50042"/>
    </source>
</evidence>
<dbReference type="InterPro" id="IPR050397">
    <property type="entry name" value="Env_Response_Regulators"/>
</dbReference>
<comment type="caution">
    <text evidence="6">The sequence shown here is derived from an EMBL/GenBank/DDBJ whole genome shotgun (WGS) entry which is preliminary data.</text>
</comment>
<dbReference type="PANTHER" id="PTHR24567:SF26">
    <property type="entry name" value="REGULATORY PROTEIN YEIL"/>
    <property type="match status" value="1"/>
</dbReference>
<feature type="domain" description="HTH crp-type" evidence="5">
    <location>
        <begin position="155"/>
        <end position="224"/>
    </location>
</feature>
<evidence type="ECO:0000313" key="6">
    <source>
        <dbReference type="EMBL" id="OAN59564.1"/>
    </source>
</evidence>
<evidence type="ECO:0000256" key="1">
    <source>
        <dbReference type="ARBA" id="ARBA00023015"/>
    </source>
</evidence>
<dbReference type="PROSITE" id="PS51063">
    <property type="entry name" value="HTH_CRP_2"/>
    <property type="match status" value="1"/>
</dbReference>
<dbReference type="RefSeq" id="WP_068497510.1">
    <property type="nucleotide sequence ID" value="NZ_LWQU01000065.1"/>
</dbReference>
<organism evidence="6 7">
    <name type="scientific">Magnetospirillum moscoviense</name>
    <dbReference type="NCBI Taxonomy" id="1437059"/>
    <lineage>
        <taxon>Bacteria</taxon>
        <taxon>Pseudomonadati</taxon>
        <taxon>Pseudomonadota</taxon>
        <taxon>Alphaproteobacteria</taxon>
        <taxon>Rhodospirillales</taxon>
        <taxon>Rhodospirillaceae</taxon>
        <taxon>Magnetospirillum</taxon>
    </lineage>
</organism>
<dbReference type="EMBL" id="LWQU01000065">
    <property type="protein sequence ID" value="OAN59564.1"/>
    <property type="molecule type" value="Genomic_DNA"/>
</dbReference>
<dbReference type="InterPro" id="IPR000595">
    <property type="entry name" value="cNMP-bd_dom"/>
</dbReference>
<dbReference type="PROSITE" id="PS50042">
    <property type="entry name" value="CNMP_BINDING_3"/>
    <property type="match status" value="1"/>
</dbReference>
<dbReference type="STRING" id="1437059.A6A05_07410"/>
<keyword evidence="1" id="KW-0805">Transcription regulation</keyword>
<sequence>MTDGESQTFGKDVLFQLQFTPMFSGLKEADIRSLTEGARVVTFGHEHHLYGEGDAVIDVYVILDGHVELSTEADGRRSVIEVARKGTVIGDAALFGEGRFLMTARVLSQATLLAIPAASFRAKLEPRIDIITHMLSTMSFRLRMLVRQIAELKLKTTAQRLGSFLLSMVAADEGAATVRFPYDKKLVADELGMKPESLSRALSKLAKVGVNSKADNVVVIADIDRLREFCAEDDLG</sequence>
<dbReference type="OrthoDB" id="190787at2"/>
<dbReference type="InterPro" id="IPR014710">
    <property type="entry name" value="RmlC-like_jellyroll"/>
</dbReference>
<keyword evidence="3" id="KW-0804">Transcription</keyword>
<dbReference type="AlphaFoldDB" id="A0A178MXY6"/>
<proteinExistence type="predicted"/>
<keyword evidence="2" id="KW-0238">DNA-binding</keyword>
<evidence type="ECO:0000259" key="5">
    <source>
        <dbReference type="PROSITE" id="PS51063"/>
    </source>
</evidence>
<dbReference type="InterPro" id="IPR018490">
    <property type="entry name" value="cNMP-bd_dom_sf"/>
</dbReference>
<dbReference type="Pfam" id="PF13545">
    <property type="entry name" value="HTH_Crp_2"/>
    <property type="match status" value="1"/>
</dbReference>
<dbReference type="GO" id="GO:0003700">
    <property type="term" value="F:DNA-binding transcription factor activity"/>
    <property type="evidence" value="ECO:0007669"/>
    <property type="project" value="TreeGrafter"/>
</dbReference>
<accession>A0A178MXY6</accession>
<dbReference type="SUPFAM" id="SSF46785">
    <property type="entry name" value="Winged helix' DNA-binding domain"/>
    <property type="match status" value="1"/>
</dbReference>
<evidence type="ECO:0000256" key="3">
    <source>
        <dbReference type="ARBA" id="ARBA00023163"/>
    </source>
</evidence>
<keyword evidence="7" id="KW-1185">Reference proteome</keyword>
<protein>
    <submittedName>
        <fullName evidence="6">cAMP-binding protein</fullName>
    </submittedName>
</protein>
<dbReference type="SUPFAM" id="SSF51206">
    <property type="entry name" value="cAMP-binding domain-like"/>
    <property type="match status" value="1"/>
</dbReference>